<dbReference type="SUPFAM" id="SSF46785">
    <property type="entry name" value="Winged helix' DNA-binding domain"/>
    <property type="match status" value="1"/>
</dbReference>
<sequence>MSISKYRAFIKVAESGSLTKAAKQLGYSQPGISHMVDSLETEMGFPLLIRNKDKIVPTENGKKVLYYCYQIIKNETYLQETVSAINGLLEGTISMGAYNSLMVGFLPHAVRNFSNVYPNIELHLREVACGEFHELLPRGELDLGFMVDSIPKGFSFIPLLRDSACVIMRRDHPFAPYEAISPTLLNGCNFIMPVPGYDDVVNTVLQKSPFFPKIKYYTASDVAAISMVANDLGISVISSLQVGLLPDDVISRPFQGAYGRSLGIAIKSLRHAPPVIKEFVRICKETAAQLQQAPLPEPPHDTR</sequence>
<dbReference type="KEGG" id="pfaa:MM59RIKEN_24050"/>
<evidence type="ECO:0000313" key="6">
    <source>
        <dbReference type="EMBL" id="BCK85086.1"/>
    </source>
</evidence>
<organism evidence="6 7">
    <name type="scientific">Pusillibacter faecalis</name>
    <dbReference type="NCBI Taxonomy" id="2714358"/>
    <lineage>
        <taxon>Bacteria</taxon>
        <taxon>Bacillati</taxon>
        <taxon>Bacillota</taxon>
        <taxon>Clostridia</taxon>
        <taxon>Eubacteriales</taxon>
        <taxon>Oscillospiraceae</taxon>
        <taxon>Pusillibacter</taxon>
    </lineage>
</organism>
<dbReference type="AlphaFoldDB" id="A0A810QGX4"/>
<dbReference type="Gene3D" id="1.10.10.10">
    <property type="entry name" value="Winged helix-like DNA-binding domain superfamily/Winged helix DNA-binding domain"/>
    <property type="match status" value="1"/>
</dbReference>
<evidence type="ECO:0000256" key="4">
    <source>
        <dbReference type="ARBA" id="ARBA00023163"/>
    </source>
</evidence>
<dbReference type="InterPro" id="IPR036388">
    <property type="entry name" value="WH-like_DNA-bd_sf"/>
</dbReference>
<accession>A0A810QGX4</accession>
<reference evidence="6" key="1">
    <citation type="submission" date="2020-09" db="EMBL/GenBank/DDBJ databases">
        <title>New species isolated from human feces.</title>
        <authorList>
            <person name="Kitahara M."/>
            <person name="Shigeno Y."/>
            <person name="Shime M."/>
            <person name="Matsumoto Y."/>
            <person name="Nakamura S."/>
            <person name="Motooka D."/>
            <person name="Fukuoka S."/>
            <person name="Nishikawa H."/>
            <person name="Benno Y."/>
        </authorList>
    </citation>
    <scope>NUCLEOTIDE SEQUENCE</scope>
    <source>
        <strain evidence="6">MM59</strain>
    </source>
</reference>
<dbReference type="EMBL" id="AP023420">
    <property type="protein sequence ID" value="BCK85086.1"/>
    <property type="molecule type" value="Genomic_DNA"/>
</dbReference>
<dbReference type="PANTHER" id="PTHR30419">
    <property type="entry name" value="HTH-TYPE TRANSCRIPTIONAL REGULATOR YBHD"/>
    <property type="match status" value="1"/>
</dbReference>
<dbReference type="RefSeq" id="WP_187032178.1">
    <property type="nucleotide sequence ID" value="NZ_AP023420.1"/>
</dbReference>
<dbReference type="Pfam" id="PF00126">
    <property type="entry name" value="HTH_1"/>
    <property type="match status" value="1"/>
</dbReference>
<dbReference type="PRINTS" id="PR00039">
    <property type="entry name" value="HTHLYSR"/>
</dbReference>
<dbReference type="PROSITE" id="PS50931">
    <property type="entry name" value="HTH_LYSR"/>
    <property type="match status" value="1"/>
</dbReference>
<dbReference type="InterPro" id="IPR036390">
    <property type="entry name" value="WH_DNA-bd_sf"/>
</dbReference>
<keyword evidence="4" id="KW-0804">Transcription</keyword>
<dbReference type="GO" id="GO:0005829">
    <property type="term" value="C:cytosol"/>
    <property type="evidence" value="ECO:0007669"/>
    <property type="project" value="TreeGrafter"/>
</dbReference>
<dbReference type="InterPro" id="IPR005119">
    <property type="entry name" value="LysR_subst-bd"/>
</dbReference>
<gene>
    <name evidence="6" type="ORF">MM59RIKEN_24050</name>
</gene>
<evidence type="ECO:0000313" key="7">
    <source>
        <dbReference type="Proteomes" id="UP000679848"/>
    </source>
</evidence>
<dbReference type="Pfam" id="PF03466">
    <property type="entry name" value="LysR_substrate"/>
    <property type="match status" value="1"/>
</dbReference>
<dbReference type="CDD" id="cd05466">
    <property type="entry name" value="PBP2_LTTR_substrate"/>
    <property type="match status" value="1"/>
</dbReference>
<dbReference type="SUPFAM" id="SSF53850">
    <property type="entry name" value="Periplasmic binding protein-like II"/>
    <property type="match status" value="1"/>
</dbReference>
<dbReference type="PANTHER" id="PTHR30419:SF24">
    <property type="entry name" value="HTH-TYPE TRANSCRIPTIONAL REGULATOR CZCR"/>
    <property type="match status" value="1"/>
</dbReference>
<keyword evidence="7" id="KW-1185">Reference proteome</keyword>
<keyword evidence="3" id="KW-0238">DNA-binding</keyword>
<protein>
    <submittedName>
        <fullName evidence="6">Transcriptional regulator</fullName>
    </submittedName>
</protein>
<dbReference type="InterPro" id="IPR000847">
    <property type="entry name" value="LysR_HTH_N"/>
</dbReference>
<evidence type="ECO:0000256" key="1">
    <source>
        <dbReference type="ARBA" id="ARBA00009437"/>
    </source>
</evidence>
<dbReference type="Proteomes" id="UP000679848">
    <property type="component" value="Chromosome"/>
</dbReference>
<feature type="domain" description="HTH lysR-type" evidence="5">
    <location>
        <begin position="1"/>
        <end position="58"/>
    </location>
</feature>
<name>A0A810QGX4_9FIRM</name>
<evidence type="ECO:0000256" key="2">
    <source>
        <dbReference type="ARBA" id="ARBA00023015"/>
    </source>
</evidence>
<evidence type="ECO:0000259" key="5">
    <source>
        <dbReference type="PROSITE" id="PS50931"/>
    </source>
</evidence>
<dbReference type="GO" id="GO:0003677">
    <property type="term" value="F:DNA binding"/>
    <property type="evidence" value="ECO:0007669"/>
    <property type="project" value="UniProtKB-KW"/>
</dbReference>
<dbReference type="GO" id="GO:0003700">
    <property type="term" value="F:DNA-binding transcription factor activity"/>
    <property type="evidence" value="ECO:0007669"/>
    <property type="project" value="InterPro"/>
</dbReference>
<comment type="similarity">
    <text evidence="1">Belongs to the LysR transcriptional regulatory family.</text>
</comment>
<dbReference type="InterPro" id="IPR050950">
    <property type="entry name" value="HTH-type_LysR_regulators"/>
</dbReference>
<proteinExistence type="inferred from homology"/>
<evidence type="ECO:0000256" key="3">
    <source>
        <dbReference type="ARBA" id="ARBA00023125"/>
    </source>
</evidence>
<keyword evidence="2" id="KW-0805">Transcription regulation</keyword>
<dbReference type="Gene3D" id="3.40.190.290">
    <property type="match status" value="1"/>
</dbReference>